<evidence type="ECO:0000313" key="5">
    <source>
        <dbReference type="Proteomes" id="UP000254100"/>
    </source>
</evidence>
<reference evidence="2 4" key="1">
    <citation type="submission" date="2015-01" db="EMBL/GenBank/DDBJ databases">
        <authorList>
            <person name="Guo J."/>
        </authorList>
    </citation>
    <scope>NUCLEOTIDE SEQUENCE [LARGE SCALE GENOMIC DNA]</scope>
    <source>
        <strain evidence="2 4">DSM 22147</strain>
    </source>
</reference>
<keyword evidence="1" id="KW-0812">Transmembrane</keyword>
<feature type="transmembrane region" description="Helical" evidence="1">
    <location>
        <begin position="50"/>
        <end position="66"/>
    </location>
</feature>
<dbReference type="RefSeq" id="WP_044360901.1">
    <property type="nucleotide sequence ID" value="NZ_JXWY01000054.1"/>
</dbReference>
<dbReference type="EMBL" id="JXWY01000054">
    <property type="protein sequence ID" value="KIX90348.1"/>
    <property type="molecule type" value="Genomic_DNA"/>
</dbReference>
<organism evidence="3 5">
    <name type="scientific">Staphylococcus microti</name>
    <dbReference type="NCBI Taxonomy" id="569857"/>
    <lineage>
        <taxon>Bacteria</taxon>
        <taxon>Bacillati</taxon>
        <taxon>Bacillota</taxon>
        <taxon>Bacilli</taxon>
        <taxon>Bacillales</taxon>
        <taxon>Staphylococcaceae</taxon>
        <taxon>Staphylococcus</taxon>
    </lineage>
</organism>
<accession>A0A0D6XR87</accession>
<evidence type="ECO:0000313" key="2">
    <source>
        <dbReference type="EMBL" id="KIX90348.1"/>
    </source>
</evidence>
<dbReference type="STRING" id="569857.TP70_08185"/>
<dbReference type="Proteomes" id="UP000254100">
    <property type="component" value="Unassembled WGS sequence"/>
</dbReference>
<dbReference type="AlphaFoldDB" id="A0A0D6XR87"/>
<dbReference type="EMBL" id="UHDT01000001">
    <property type="protein sequence ID" value="SUM58132.1"/>
    <property type="molecule type" value="Genomic_DNA"/>
</dbReference>
<dbReference type="Proteomes" id="UP000032366">
    <property type="component" value="Unassembled WGS sequence"/>
</dbReference>
<keyword evidence="1" id="KW-1133">Transmembrane helix</keyword>
<proteinExistence type="predicted"/>
<evidence type="ECO:0000313" key="4">
    <source>
        <dbReference type="Proteomes" id="UP000032366"/>
    </source>
</evidence>
<gene>
    <name evidence="3" type="ORF">NCTC13832_01879</name>
    <name evidence="2" type="ORF">TP70_08185</name>
</gene>
<reference evidence="3 5" key="2">
    <citation type="submission" date="2018-06" db="EMBL/GenBank/DDBJ databases">
        <authorList>
            <consortium name="Pathogen Informatics"/>
            <person name="Doyle S."/>
        </authorList>
    </citation>
    <scope>NUCLEOTIDE SEQUENCE [LARGE SCALE GENOMIC DNA]</scope>
    <source>
        <strain evidence="3 5">NCTC13832</strain>
    </source>
</reference>
<sequence>MANQNQNGQGEQVTSEQVIAMLSNYKWRIIGFFFFLIIAILFLTLGFWKTILIVVLCLIGVGVGYIKDRTQDFLNLLNRLS</sequence>
<dbReference type="Pfam" id="PF10031">
    <property type="entry name" value="DUF2273"/>
    <property type="match status" value="1"/>
</dbReference>
<protein>
    <submittedName>
        <fullName evidence="2 3">Membrane protein</fullName>
    </submittedName>
</protein>
<keyword evidence="4" id="KW-1185">Reference proteome</keyword>
<dbReference type="InterPro" id="IPR018730">
    <property type="entry name" value="DUF2273"/>
</dbReference>
<name>A0A0D6XR87_9STAP</name>
<evidence type="ECO:0000313" key="3">
    <source>
        <dbReference type="EMBL" id="SUM58132.1"/>
    </source>
</evidence>
<evidence type="ECO:0000256" key="1">
    <source>
        <dbReference type="SAM" id="Phobius"/>
    </source>
</evidence>
<keyword evidence="1" id="KW-0472">Membrane</keyword>